<comment type="caution">
    <text evidence="1">The sequence shown here is derived from an EMBL/GenBank/DDBJ whole genome shotgun (WGS) entry which is preliminary data.</text>
</comment>
<name>X0V1D7_9ZZZZ</name>
<dbReference type="AlphaFoldDB" id="X0V1D7"/>
<organism evidence="1">
    <name type="scientific">marine sediment metagenome</name>
    <dbReference type="NCBI Taxonomy" id="412755"/>
    <lineage>
        <taxon>unclassified sequences</taxon>
        <taxon>metagenomes</taxon>
        <taxon>ecological metagenomes</taxon>
    </lineage>
</organism>
<protein>
    <submittedName>
        <fullName evidence="1">Uncharacterized protein</fullName>
    </submittedName>
</protein>
<dbReference type="EMBL" id="BARS01026852">
    <property type="protein sequence ID" value="GAG05257.1"/>
    <property type="molecule type" value="Genomic_DNA"/>
</dbReference>
<proteinExistence type="predicted"/>
<sequence length="64" mass="7288">MNVQLDEGNRKEAFLMLVGLQDRGQNVEESREEVATFYGIRVAEVVSIEHEGLEKSWPPLEDAK</sequence>
<gene>
    <name evidence="1" type="ORF">S01H1_42255</name>
</gene>
<accession>X0V1D7</accession>
<reference evidence="1" key="1">
    <citation type="journal article" date="2014" name="Front. Microbiol.">
        <title>High frequency of phylogenetically diverse reductive dehalogenase-homologous genes in deep subseafloor sedimentary metagenomes.</title>
        <authorList>
            <person name="Kawai M."/>
            <person name="Futagami T."/>
            <person name="Toyoda A."/>
            <person name="Takaki Y."/>
            <person name="Nishi S."/>
            <person name="Hori S."/>
            <person name="Arai W."/>
            <person name="Tsubouchi T."/>
            <person name="Morono Y."/>
            <person name="Uchiyama I."/>
            <person name="Ito T."/>
            <person name="Fujiyama A."/>
            <person name="Inagaki F."/>
            <person name="Takami H."/>
        </authorList>
    </citation>
    <scope>NUCLEOTIDE SEQUENCE</scope>
    <source>
        <strain evidence="1">Expedition CK06-06</strain>
    </source>
</reference>
<evidence type="ECO:0000313" key="1">
    <source>
        <dbReference type="EMBL" id="GAG05257.1"/>
    </source>
</evidence>